<dbReference type="GO" id="GO:0006508">
    <property type="term" value="P:proteolysis"/>
    <property type="evidence" value="ECO:0007669"/>
    <property type="project" value="UniProtKB-KW"/>
</dbReference>
<keyword evidence="2" id="KW-1185">Reference proteome</keyword>
<dbReference type="InterPro" id="IPR005082">
    <property type="entry name" value="Peptidase_U9_T4_prohead"/>
</dbReference>
<reference evidence="1 2" key="1">
    <citation type="journal article" date="2010" name="Environ. Microbiol.">
        <title>Genomic analysis of oceanic cyanobacterial myoviruses compared with T4-like myoviruses from diverse hosts and environments.</title>
        <authorList>
            <person name="Sullivan M.B."/>
            <person name="Huang K.H."/>
            <person name="Ignacio-Espinoza J.C."/>
            <person name="Berlin A.M."/>
            <person name="Kelly L."/>
            <person name="Weigele P.R."/>
            <person name="DeFrancesco A.S."/>
            <person name="Kern S.E."/>
            <person name="Thompson L.R."/>
            <person name="Young S."/>
            <person name="Yandava C."/>
            <person name="Fu R."/>
            <person name="Krastins B."/>
            <person name="Chase M."/>
            <person name="Sarracino D."/>
            <person name="Osburne M.S."/>
            <person name="Henn M.R."/>
            <person name="Chisholm S.W."/>
        </authorList>
    </citation>
    <scope>NUCLEOTIDE SEQUENCE [LARGE SCALE GENOMIC DNA]</scope>
    <source>
        <strain evidence="1">Syn19</strain>
    </source>
</reference>
<name>E3SQ84_9CAUD</name>
<dbReference type="KEGG" id="vg:10328450"/>
<evidence type="ECO:0000313" key="1">
    <source>
        <dbReference type="EMBL" id="ADO99438.1"/>
    </source>
</evidence>
<dbReference type="RefSeq" id="YP_004323952.1">
    <property type="nucleotide sequence ID" value="NC_015286.1"/>
</dbReference>
<evidence type="ECO:0000313" key="2">
    <source>
        <dbReference type="Proteomes" id="UP000006535"/>
    </source>
</evidence>
<organism evidence="1 2">
    <name type="scientific">Synechococcus phage Syn19</name>
    <dbReference type="NCBI Taxonomy" id="445684"/>
    <lineage>
        <taxon>Viruses</taxon>
        <taxon>Duplodnaviria</taxon>
        <taxon>Heunggongvirae</taxon>
        <taxon>Uroviricota</taxon>
        <taxon>Caudoviricetes</taxon>
        <taxon>Pantevenvirales</taxon>
        <taxon>Kyanoviridae</taxon>
        <taxon>Pontusvirus</taxon>
        <taxon>Pontusvirus syn19</taxon>
    </lineage>
</organism>
<dbReference type="GeneID" id="10328450"/>
<proteinExistence type="predicted"/>
<dbReference type="EMBL" id="GU071106">
    <property type="protein sequence ID" value="ADO99438.1"/>
    <property type="molecule type" value="Genomic_DNA"/>
</dbReference>
<dbReference type="Proteomes" id="UP000006535">
    <property type="component" value="Segment"/>
</dbReference>
<dbReference type="Pfam" id="PF03420">
    <property type="entry name" value="Peptidase_S77"/>
    <property type="match status" value="1"/>
</dbReference>
<gene>
    <name evidence="1" type="primary">gp21</name>
    <name evidence="1" type="ORF">Syn19_119</name>
</gene>
<dbReference type="GO" id="GO:0008233">
    <property type="term" value="F:peptidase activity"/>
    <property type="evidence" value="ECO:0007669"/>
    <property type="project" value="UniProtKB-KW"/>
</dbReference>
<keyword evidence="1" id="KW-0378">Hydrolase</keyword>
<sequence length="240" mass="26750">MVANPKILPLMKWSNLPPNKNLRNKPMRLIAEEITSVDFLCEENEGKKNYFIEGIFLQSEIKNRNGRMYPQKTLAREVAKYDENYIQKGRALGELGHPDGPSINLDRVSHKIISLREDGNNFVGKAKLLDTPMGKIAKDLLGEGVKLGVSSRGMGSIRKEENCSVVCDDFMLATAADIVADPSAPDAFVDGIMEGKEWVWDNGILKESAVAEIKQEIDQATLINLQERKISAFAKFLKSL</sequence>
<dbReference type="OrthoDB" id="11000at10239"/>
<protein>
    <submittedName>
        <fullName evidence="1">Prohead core scaffold and protease</fullName>
    </submittedName>
</protein>
<accession>E3SQ84</accession>
<keyword evidence="1" id="KW-0645">Protease</keyword>